<keyword evidence="1" id="KW-0472">Membrane</keyword>
<proteinExistence type="predicted"/>
<evidence type="ECO:0000256" key="1">
    <source>
        <dbReference type="SAM" id="Phobius"/>
    </source>
</evidence>
<dbReference type="Proteomes" id="UP000233256">
    <property type="component" value="Unassembled WGS sequence"/>
</dbReference>
<sequence length="162" mass="17704">MFLIKSRITIFTLLFIFLTGFAGVANGAAAKEDPLVKCSENMSRLDAAVTSYLNTLAVKPYISEKSIASLTFDFTNGLLKTMGRTPRNLLVQSQKDLGEQFVCSAGGRYLLTVADGKAEIKCTNHGSITGIEKAIENQKTRSKFIKIGIAVAVIFVFILIFR</sequence>
<protein>
    <submittedName>
        <fullName evidence="2">Uncharacterized protein</fullName>
    </submittedName>
</protein>
<name>A0A2N1PSB5_9BACT</name>
<organism evidence="2 3">
    <name type="scientific">Candidatus Wallbacteria bacterium HGW-Wallbacteria-1</name>
    <dbReference type="NCBI Taxonomy" id="2013854"/>
    <lineage>
        <taxon>Bacteria</taxon>
        <taxon>Candidatus Walliibacteriota</taxon>
    </lineage>
</organism>
<evidence type="ECO:0000313" key="3">
    <source>
        <dbReference type="Proteomes" id="UP000233256"/>
    </source>
</evidence>
<reference evidence="2 3" key="1">
    <citation type="journal article" date="2017" name="ISME J.">
        <title>Potential for microbial H2 and metal transformations associated with novel bacteria and archaea in deep terrestrial subsurface sediments.</title>
        <authorList>
            <person name="Hernsdorf A.W."/>
            <person name="Amano Y."/>
            <person name="Miyakawa K."/>
            <person name="Ise K."/>
            <person name="Suzuki Y."/>
            <person name="Anantharaman K."/>
            <person name="Probst A."/>
            <person name="Burstein D."/>
            <person name="Thomas B.C."/>
            <person name="Banfield J.F."/>
        </authorList>
    </citation>
    <scope>NUCLEOTIDE SEQUENCE [LARGE SCALE GENOMIC DNA]</scope>
    <source>
        <strain evidence="2">HGW-Wallbacteria-1</strain>
    </source>
</reference>
<evidence type="ECO:0000313" key="2">
    <source>
        <dbReference type="EMBL" id="PKK91231.1"/>
    </source>
</evidence>
<keyword evidence="1" id="KW-1133">Transmembrane helix</keyword>
<accession>A0A2N1PSB5</accession>
<comment type="caution">
    <text evidence="2">The sequence shown here is derived from an EMBL/GenBank/DDBJ whole genome shotgun (WGS) entry which is preliminary data.</text>
</comment>
<gene>
    <name evidence="2" type="ORF">CVV64_05530</name>
</gene>
<dbReference type="AlphaFoldDB" id="A0A2N1PSB5"/>
<feature type="transmembrane region" description="Helical" evidence="1">
    <location>
        <begin position="144"/>
        <end position="161"/>
    </location>
</feature>
<keyword evidence="1" id="KW-0812">Transmembrane</keyword>
<dbReference type="EMBL" id="PGXC01000003">
    <property type="protein sequence ID" value="PKK91231.1"/>
    <property type="molecule type" value="Genomic_DNA"/>
</dbReference>